<evidence type="ECO:0000313" key="2">
    <source>
        <dbReference type="Proteomes" id="UP001152749"/>
    </source>
</evidence>
<gene>
    <name evidence="1" type="ORF">TRV642_1295</name>
</gene>
<dbReference type="Proteomes" id="UP001152749">
    <property type="component" value="Chromosome"/>
</dbReference>
<protein>
    <submittedName>
        <fullName evidence="1">Uncharacterized protein</fullName>
    </submittedName>
</protein>
<dbReference type="KEGG" id="fcs:TRV642_1295"/>
<reference evidence="1" key="1">
    <citation type="submission" date="2022-09" db="EMBL/GenBank/DDBJ databases">
        <authorList>
            <person name="Duchaud E."/>
        </authorList>
    </citation>
    <scope>NUCLEOTIDE SEQUENCE</scope>
    <source>
        <strain evidence="1">TRV642</strain>
    </source>
</reference>
<proteinExistence type="predicted"/>
<accession>A0A9W4X2I0</accession>
<dbReference type="EMBL" id="OX336425">
    <property type="protein sequence ID" value="CAI2766287.1"/>
    <property type="molecule type" value="Genomic_DNA"/>
</dbReference>
<dbReference type="AlphaFoldDB" id="A0A9W4X2I0"/>
<organism evidence="1 2">
    <name type="scientific">Flavobacterium collinsii</name>
    <dbReference type="NCBI Taxonomy" id="1114861"/>
    <lineage>
        <taxon>Bacteria</taxon>
        <taxon>Pseudomonadati</taxon>
        <taxon>Bacteroidota</taxon>
        <taxon>Flavobacteriia</taxon>
        <taxon>Flavobacteriales</taxon>
        <taxon>Flavobacteriaceae</taxon>
        <taxon>Flavobacterium</taxon>
    </lineage>
</organism>
<evidence type="ECO:0000313" key="1">
    <source>
        <dbReference type="EMBL" id="CAI2766287.1"/>
    </source>
</evidence>
<name>A0A9W4X2I0_9FLAO</name>
<sequence length="56" mass="6666">MRGVDKILRSFSKKKTKFELPQFCISSFFIVHKINDLCDAKLGIWNFKFVFLYLCT</sequence>